<protein>
    <recommendedName>
        <fullName evidence="1">NACHT domain-containing protein</fullName>
    </recommendedName>
</protein>
<dbReference type="EMBL" id="ML738605">
    <property type="protein sequence ID" value="KAE8164801.1"/>
    <property type="molecule type" value="Genomic_DNA"/>
</dbReference>
<accession>A0A5N6V4D8</accession>
<dbReference type="SUPFAM" id="SSF48371">
    <property type="entry name" value="ARM repeat"/>
    <property type="match status" value="1"/>
</dbReference>
<dbReference type="Pfam" id="PF23948">
    <property type="entry name" value="ARM_5"/>
    <property type="match status" value="1"/>
</dbReference>
<dbReference type="Gene3D" id="1.25.10.10">
    <property type="entry name" value="Leucine-rich Repeat Variant"/>
    <property type="match status" value="1"/>
</dbReference>
<dbReference type="InterPro" id="IPR055496">
    <property type="entry name" value="DUF7068"/>
</dbReference>
<dbReference type="Gene3D" id="3.40.50.300">
    <property type="entry name" value="P-loop containing nucleotide triphosphate hydrolases"/>
    <property type="match status" value="1"/>
</dbReference>
<dbReference type="SUPFAM" id="SSF52540">
    <property type="entry name" value="P-loop containing nucleoside triphosphate hydrolases"/>
    <property type="match status" value="1"/>
</dbReference>
<dbReference type="InterPro" id="IPR011989">
    <property type="entry name" value="ARM-like"/>
</dbReference>
<evidence type="ECO:0000313" key="2">
    <source>
        <dbReference type="EMBL" id="KAE8164801.1"/>
    </source>
</evidence>
<organism evidence="2 3">
    <name type="scientific">Aspergillus tamarii</name>
    <dbReference type="NCBI Taxonomy" id="41984"/>
    <lineage>
        <taxon>Eukaryota</taxon>
        <taxon>Fungi</taxon>
        <taxon>Dikarya</taxon>
        <taxon>Ascomycota</taxon>
        <taxon>Pezizomycotina</taxon>
        <taxon>Eurotiomycetes</taxon>
        <taxon>Eurotiomycetidae</taxon>
        <taxon>Eurotiales</taxon>
        <taxon>Aspergillaceae</taxon>
        <taxon>Aspergillus</taxon>
        <taxon>Aspergillus subgen. Circumdati</taxon>
    </lineage>
</organism>
<proteinExistence type="predicted"/>
<dbReference type="PROSITE" id="PS50837">
    <property type="entry name" value="NACHT"/>
    <property type="match status" value="1"/>
</dbReference>
<dbReference type="Pfam" id="PF05729">
    <property type="entry name" value="NACHT"/>
    <property type="match status" value="1"/>
</dbReference>
<dbReference type="PANTHER" id="PTHR46312">
    <property type="entry name" value="NACHT DOMAIN-CONTAINING PROTEIN"/>
    <property type="match status" value="1"/>
</dbReference>
<evidence type="ECO:0000259" key="1">
    <source>
        <dbReference type="PROSITE" id="PS50837"/>
    </source>
</evidence>
<dbReference type="PANTHER" id="PTHR46312:SF2">
    <property type="entry name" value="NUCLEOTIDE-BINDING OLIGOMERIZATION DOMAIN-CONTAINING PROTEIN 2-LIKE"/>
    <property type="match status" value="1"/>
</dbReference>
<dbReference type="InterPro" id="IPR056251">
    <property type="entry name" value="Arm_rpt_dom"/>
</dbReference>
<feature type="domain" description="NACHT" evidence="1">
    <location>
        <begin position="527"/>
        <end position="652"/>
    </location>
</feature>
<sequence length="1541" mass="175936">MVAIRSYPIKPATVQDLLQCLSDPNTTKQQKRVMQLLIARMIEIFEDNPRLDYMNEITLLSEISTQGEYHKILTAFSNAMIAGTEDGTIIHQKLLENFTIVLHRAKSSLTAQNAGHGMVLDSLRRRLDSAVRDAALETQYHLVCMIRCVIDSMVDLRVGGIDRVQLREPLLAQLDGLSEHPELRLAQVSRYAYLGLLNIADNETMWESFRRNSWMILQATTNVAGAVATLDASKVTDAVPSIFKMLEMFKQIVDTGKELLYLSRGGHDAFTEAIRSARRKNSYIALRYTEMLIEARAFRMLKALLGDNLCDDQETFLCGVYAQLEQLWVTGDESTRWNVEEVIESTLPRSLKSKSTMKWVNVAGTTMNKPKWTNHQVKSRFSNLAFWGNKREGQPQMQLQVFAGNTKSNGEIDTKLLETAWQSCDEAKRLSADIKLTQYYETGRRLEIVRLSGEQLKMDQCYINLSIIESKDMASQKGINADKPNVRDPRFSILQRLIVQAPNSESEVELSALFDARTKLTTTFRPRRILIRGRAGVGKTTLCKKIVHDFIYSKMWSKSFDRIVWIPLRRLRGYTSPGAFLCNEIFACTSGKEDLFSALEPTLWDDSQSSKTLFLLDGLDEISRDHRDSGYSVTAPLLELLNRRTVIITSRPYGIGIPGLNEFDIELEAVGFRPREVELYIESTVGHGTQKSDKERQTIQSMQRFISKHWLIQGLVRIPVQLDAFCFTWEDEMFAQDTPRNMTSLYEKIEHKLCMKDISRVKQDISEVDAQNLRTRKRIEQHLGEEIAFLEALAFAGLYNGTIEFNRNHRDQISDLGTLSPSVTESVLEKLSFLRAVDASTTDGRSRDYYFIHLTFQEYFAARYFVRNWTGRIPMTSIQFAADRQVELDPNEFIQNEKYNGRYDIMWKFVTGLLQADYPSFLCQFLKALQAEPRDLLGPSHLRLLMNCFSEISHTNENEPLNSLRVWMERESARFVLLEYHMGHPWGILLGSDMELSEAILDRIFDKGSDSYKQVVIEMLFWRSQVSLSILRKVVLYSEGNKDVQVRCAVAKVVGAHIKTLPDMVSKLLEDPDSSVSSSLVYTIKYHPDLPESIVLLLISHMPKINVQLVLMNQANLSPRIIQHLVAFIKHPKREVRTQALLSFTRHPSLMGGIVEDLVALLDESDATRFALRRQQHLPQSFLKLLTARIVTGEKNEHLEDIISILANQESLPIEAIHILEAMPVDSDATFSAWAKHVHWNEDILMNKFKSSKEKNKLATTITKYLAEAASAVPRIILLHCVSLILADGEMAWDAAHALSKISYLPEGILQDLICSMYDPDRMNKDLVALVLASQNALFASTLEAISKHIDGFNGSCVLRCELLEALGTYPNLPPKILEWVMSFINEEPHRCTKALTNQTSLPINIMKMLIPHLSYSSNSRDFLGTRHAIENVIRKRQGFYSLLHELSSKEWTDWLRVLREKSFEERIISSVNAGHLHVKTSEGSWKVDIRHPDQQRKLQEAIQTLNEEMAEILGDDFDMLDFPADADEARVYINDLDMYV</sequence>
<gene>
    <name evidence="2" type="ORF">BDV40DRAFT_298120</name>
</gene>
<name>A0A5N6V4D8_ASPTM</name>
<keyword evidence="3" id="KW-1185">Reference proteome</keyword>
<dbReference type="Proteomes" id="UP000326950">
    <property type="component" value="Unassembled WGS sequence"/>
</dbReference>
<dbReference type="Pfam" id="PF23238">
    <property type="entry name" value="DUF7068"/>
    <property type="match status" value="1"/>
</dbReference>
<evidence type="ECO:0000313" key="3">
    <source>
        <dbReference type="Proteomes" id="UP000326950"/>
    </source>
</evidence>
<dbReference type="InterPro" id="IPR027417">
    <property type="entry name" value="P-loop_NTPase"/>
</dbReference>
<dbReference type="OrthoDB" id="427518at2759"/>
<reference evidence="2 3" key="1">
    <citation type="submission" date="2019-04" db="EMBL/GenBank/DDBJ databases">
        <title>Friends and foes A comparative genomics study of 23 Aspergillus species from section Flavi.</title>
        <authorList>
            <consortium name="DOE Joint Genome Institute"/>
            <person name="Kjaerbolling I."/>
            <person name="Vesth T."/>
            <person name="Frisvad J.C."/>
            <person name="Nybo J.L."/>
            <person name="Theobald S."/>
            <person name="Kildgaard S."/>
            <person name="Isbrandt T."/>
            <person name="Kuo A."/>
            <person name="Sato A."/>
            <person name="Lyhne E.K."/>
            <person name="Kogle M.E."/>
            <person name="Wiebenga A."/>
            <person name="Kun R.S."/>
            <person name="Lubbers R.J."/>
            <person name="Makela M.R."/>
            <person name="Barry K."/>
            <person name="Chovatia M."/>
            <person name="Clum A."/>
            <person name="Daum C."/>
            <person name="Haridas S."/>
            <person name="He G."/>
            <person name="LaButti K."/>
            <person name="Lipzen A."/>
            <person name="Mondo S."/>
            <person name="Riley R."/>
            <person name="Salamov A."/>
            <person name="Simmons B.A."/>
            <person name="Magnuson J.K."/>
            <person name="Henrissat B."/>
            <person name="Mortensen U.H."/>
            <person name="Larsen T.O."/>
            <person name="Devries R.P."/>
            <person name="Grigoriev I.V."/>
            <person name="Machida M."/>
            <person name="Baker S.E."/>
            <person name="Andersen M.R."/>
        </authorList>
    </citation>
    <scope>NUCLEOTIDE SEQUENCE [LARGE SCALE GENOMIC DNA]</scope>
    <source>
        <strain evidence="2 3">CBS 117626</strain>
    </source>
</reference>
<dbReference type="InterPro" id="IPR016024">
    <property type="entry name" value="ARM-type_fold"/>
</dbReference>
<dbReference type="InterPro" id="IPR007111">
    <property type="entry name" value="NACHT_NTPase"/>
</dbReference>